<keyword evidence="2" id="KW-0812">Transmembrane</keyword>
<comment type="caution">
    <text evidence="3">The sequence shown here is derived from an EMBL/GenBank/DDBJ whole genome shotgun (WGS) entry which is preliminary data.</text>
</comment>
<evidence type="ECO:0000256" key="2">
    <source>
        <dbReference type="SAM" id="Phobius"/>
    </source>
</evidence>
<feature type="transmembrane region" description="Helical" evidence="2">
    <location>
        <begin position="27"/>
        <end position="49"/>
    </location>
</feature>
<evidence type="ECO:0000313" key="4">
    <source>
        <dbReference type="Proteomes" id="UP000224006"/>
    </source>
</evidence>
<name>A0A2A9MEF3_BESBE</name>
<sequence>MSLSDIGQRTMHFSVPQPPSSKDRLTYGLLGVLNCFFFGLGMIVIGFLQNDVSNMMIGILQLLLPVIGWIWAVVWGVLIVLKATLKDTSYTSPV</sequence>
<feature type="region of interest" description="Disordered" evidence="1">
    <location>
        <begin position="1"/>
        <end position="21"/>
    </location>
</feature>
<dbReference type="OrthoDB" id="332562at2759"/>
<evidence type="ECO:0000313" key="3">
    <source>
        <dbReference type="EMBL" id="PFH33760.1"/>
    </source>
</evidence>
<evidence type="ECO:0000256" key="1">
    <source>
        <dbReference type="SAM" id="MobiDB-lite"/>
    </source>
</evidence>
<dbReference type="VEuPathDB" id="ToxoDB:BESB_079760"/>
<reference evidence="3 4" key="1">
    <citation type="submission" date="2017-09" db="EMBL/GenBank/DDBJ databases">
        <title>Genome sequencing of Besnoitia besnoiti strain Bb-Ger1.</title>
        <authorList>
            <person name="Schares G."/>
            <person name="Venepally P."/>
            <person name="Lorenzi H.A."/>
        </authorList>
    </citation>
    <scope>NUCLEOTIDE SEQUENCE [LARGE SCALE GENOMIC DNA]</scope>
    <source>
        <strain evidence="3 4">Bb-Ger1</strain>
    </source>
</reference>
<dbReference type="EMBL" id="NWUJ01000008">
    <property type="protein sequence ID" value="PFH33760.1"/>
    <property type="molecule type" value="Genomic_DNA"/>
</dbReference>
<dbReference type="Proteomes" id="UP000224006">
    <property type="component" value="Chromosome VII"/>
</dbReference>
<keyword evidence="2" id="KW-1133">Transmembrane helix</keyword>
<proteinExistence type="predicted"/>
<keyword evidence="4" id="KW-1185">Reference proteome</keyword>
<dbReference type="AlphaFoldDB" id="A0A2A9MEF3"/>
<keyword evidence="2" id="KW-0472">Membrane</keyword>
<protein>
    <recommendedName>
        <fullName evidence="5">Transmembrane protein</fullName>
    </recommendedName>
</protein>
<dbReference type="GeneID" id="40312903"/>
<feature type="transmembrane region" description="Helical" evidence="2">
    <location>
        <begin position="55"/>
        <end position="81"/>
    </location>
</feature>
<dbReference type="KEGG" id="bbes:BESB_079760"/>
<dbReference type="RefSeq" id="XP_029217769.1">
    <property type="nucleotide sequence ID" value="XM_029366338.1"/>
</dbReference>
<organism evidence="3 4">
    <name type="scientific">Besnoitia besnoiti</name>
    <name type="common">Apicomplexan protozoan</name>
    <dbReference type="NCBI Taxonomy" id="94643"/>
    <lineage>
        <taxon>Eukaryota</taxon>
        <taxon>Sar</taxon>
        <taxon>Alveolata</taxon>
        <taxon>Apicomplexa</taxon>
        <taxon>Conoidasida</taxon>
        <taxon>Coccidia</taxon>
        <taxon>Eucoccidiorida</taxon>
        <taxon>Eimeriorina</taxon>
        <taxon>Sarcocystidae</taxon>
        <taxon>Besnoitia</taxon>
    </lineage>
</organism>
<accession>A0A2A9MEF3</accession>
<evidence type="ECO:0008006" key="5">
    <source>
        <dbReference type="Google" id="ProtNLM"/>
    </source>
</evidence>
<gene>
    <name evidence="3" type="ORF">BESB_079760</name>
</gene>